<name>A0ABS5BNZ6_9BACT</name>
<evidence type="ECO:0000259" key="3">
    <source>
        <dbReference type="Pfam" id="PF00149"/>
    </source>
</evidence>
<dbReference type="InterPro" id="IPR004843">
    <property type="entry name" value="Calcineurin-like_PHP"/>
</dbReference>
<reference evidence="4 5" key="1">
    <citation type="submission" date="2021-04" db="EMBL/GenBank/DDBJ databases">
        <authorList>
            <person name="Ivanova A."/>
        </authorList>
    </citation>
    <scope>NUCLEOTIDE SEQUENCE [LARGE SCALE GENOMIC DNA]</scope>
    <source>
        <strain evidence="4 5">G18</strain>
    </source>
</reference>
<dbReference type="RefSeq" id="WP_210653524.1">
    <property type="nucleotide sequence ID" value="NZ_JAGKQQ010000001.1"/>
</dbReference>
<gene>
    <name evidence="4" type="ORF">J8F10_09150</name>
</gene>
<protein>
    <submittedName>
        <fullName evidence="4">Metallophosphoesterase</fullName>
    </submittedName>
</protein>
<dbReference type="Proteomes" id="UP000676565">
    <property type="component" value="Unassembled WGS sequence"/>
</dbReference>
<dbReference type="InterPro" id="IPR051158">
    <property type="entry name" value="Metallophosphoesterase_sf"/>
</dbReference>
<dbReference type="Gene3D" id="3.60.21.10">
    <property type="match status" value="1"/>
</dbReference>
<evidence type="ECO:0000313" key="4">
    <source>
        <dbReference type="EMBL" id="MBP3955447.1"/>
    </source>
</evidence>
<sequence length="271" mass="29392">MNLAWLTDIHLNFLRPPAQAAFVAMLADTAADAFVLTGDIAEADDVAVHLHAFADRVARPVYFVLGNHDFYRGSIAGVREKVRSLCSVTPNLHWLPDAGVVPLTDEACLVGHDGWGDGRFGDYHGSDVLLNDFGLIGEFGGFEEDPNERLAKLHALGDEAAAHFRSVLPDALARFRHVLVATHVPPFRESCWHEGKVSGDDWLPFFSCKAVGDVLFEVMAAAPDRTMTVLCGHTHGYGGVDILPNLRVLTGGAKYGRPEVQRLIELSGQGG</sequence>
<dbReference type="EMBL" id="JAGKQQ010000001">
    <property type="protein sequence ID" value="MBP3955447.1"/>
    <property type="molecule type" value="Genomic_DNA"/>
</dbReference>
<evidence type="ECO:0000256" key="1">
    <source>
        <dbReference type="ARBA" id="ARBA00022723"/>
    </source>
</evidence>
<dbReference type="Pfam" id="PF00149">
    <property type="entry name" value="Metallophos"/>
    <property type="match status" value="1"/>
</dbReference>
<keyword evidence="1" id="KW-0479">Metal-binding</keyword>
<dbReference type="PANTHER" id="PTHR31302:SF31">
    <property type="entry name" value="PHOSPHODIESTERASE YAEI"/>
    <property type="match status" value="1"/>
</dbReference>
<comment type="caution">
    <text evidence="4">The sequence shown here is derived from an EMBL/GenBank/DDBJ whole genome shotgun (WGS) entry which is preliminary data.</text>
</comment>
<proteinExistence type="predicted"/>
<keyword evidence="2" id="KW-0378">Hydrolase</keyword>
<feature type="domain" description="Calcineurin-like phosphoesterase" evidence="3">
    <location>
        <begin position="1"/>
        <end position="236"/>
    </location>
</feature>
<dbReference type="SUPFAM" id="SSF56300">
    <property type="entry name" value="Metallo-dependent phosphatases"/>
    <property type="match status" value="1"/>
</dbReference>
<dbReference type="PANTHER" id="PTHR31302">
    <property type="entry name" value="TRANSMEMBRANE PROTEIN WITH METALLOPHOSPHOESTERASE DOMAIN-RELATED"/>
    <property type="match status" value="1"/>
</dbReference>
<keyword evidence="5" id="KW-1185">Reference proteome</keyword>
<evidence type="ECO:0000313" key="5">
    <source>
        <dbReference type="Proteomes" id="UP000676565"/>
    </source>
</evidence>
<accession>A0ABS5BNZ6</accession>
<organism evidence="4 5">
    <name type="scientific">Gemmata palustris</name>
    <dbReference type="NCBI Taxonomy" id="2822762"/>
    <lineage>
        <taxon>Bacteria</taxon>
        <taxon>Pseudomonadati</taxon>
        <taxon>Planctomycetota</taxon>
        <taxon>Planctomycetia</taxon>
        <taxon>Gemmatales</taxon>
        <taxon>Gemmataceae</taxon>
        <taxon>Gemmata</taxon>
    </lineage>
</organism>
<evidence type="ECO:0000256" key="2">
    <source>
        <dbReference type="ARBA" id="ARBA00022801"/>
    </source>
</evidence>
<dbReference type="InterPro" id="IPR029052">
    <property type="entry name" value="Metallo-depent_PP-like"/>
</dbReference>